<name>A0A7C8PWR1_ORBOL</name>
<dbReference type="EMBL" id="SOZJ01000007">
    <property type="protein sequence ID" value="TGJ64590.1"/>
    <property type="molecule type" value="Genomic_DNA"/>
</dbReference>
<feature type="region of interest" description="Disordered" evidence="1">
    <location>
        <begin position="80"/>
        <end position="146"/>
    </location>
</feature>
<evidence type="ECO:0000256" key="1">
    <source>
        <dbReference type="SAM" id="MobiDB-lite"/>
    </source>
</evidence>
<protein>
    <submittedName>
        <fullName evidence="2">Uncharacterized protein</fullName>
    </submittedName>
</protein>
<proteinExistence type="predicted"/>
<dbReference type="AlphaFoldDB" id="A0A7C8PWR1"/>
<reference evidence="2 3" key="1">
    <citation type="submission" date="2019-03" db="EMBL/GenBank/DDBJ databases">
        <title>Nematode-trapping fungi genome.</title>
        <authorList>
            <person name="Vidal-Diez De Ulzurrun G."/>
        </authorList>
    </citation>
    <scope>NUCLEOTIDE SEQUENCE [LARGE SCALE GENOMIC DNA]</scope>
    <source>
        <strain evidence="2 3">TWF154</strain>
    </source>
</reference>
<organism evidence="2 3">
    <name type="scientific">Orbilia oligospora</name>
    <name type="common">Nematode-trapping fungus</name>
    <name type="synonym">Arthrobotrys oligospora</name>
    <dbReference type="NCBI Taxonomy" id="2813651"/>
    <lineage>
        <taxon>Eukaryota</taxon>
        <taxon>Fungi</taxon>
        <taxon>Dikarya</taxon>
        <taxon>Ascomycota</taxon>
        <taxon>Pezizomycotina</taxon>
        <taxon>Orbiliomycetes</taxon>
        <taxon>Orbiliales</taxon>
        <taxon>Orbiliaceae</taxon>
        <taxon>Orbilia</taxon>
    </lineage>
</organism>
<accession>A0A7C8PWR1</accession>
<feature type="region of interest" description="Disordered" evidence="1">
    <location>
        <begin position="177"/>
        <end position="198"/>
    </location>
</feature>
<comment type="caution">
    <text evidence="2">The sequence shown here is derived from an EMBL/GenBank/DDBJ whole genome shotgun (WGS) entry which is preliminary data.</text>
</comment>
<gene>
    <name evidence="2" type="ORF">EYR41_010636</name>
</gene>
<dbReference type="OrthoDB" id="10434086at2759"/>
<sequence>MAATPGLQADLLTSYTGIPLNCGAPTCTILNPYLRYICKGPSSNYLDFYGFETPSPPATFKLALTKHRKYNPGLEYTLTTTLSPAPDTRRNSLTDDLGFTPNTAASPTPSTSASTTQSSPTVILSTETRSSANTMSTGPSTTNPILNENSRLAAGAIAGMGVGVGWDRSLVKEDLGAAEQWGGIGPDNDAPGQLDTGR</sequence>
<feature type="compositionally biased region" description="Polar residues" evidence="1">
    <location>
        <begin position="122"/>
        <end position="146"/>
    </location>
</feature>
<feature type="compositionally biased region" description="Low complexity" evidence="1">
    <location>
        <begin position="103"/>
        <end position="121"/>
    </location>
</feature>
<evidence type="ECO:0000313" key="3">
    <source>
        <dbReference type="Proteomes" id="UP000297595"/>
    </source>
</evidence>
<dbReference type="Proteomes" id="UP000297595">
    <property type="component" value="Unassembled WGS sequence"/>
</dbReference>
<evidence type="ECO:0000313" key="2">
    <source>
        <dbReference type="EMBL" id="TGJ64590.1"/>
    </source>
</evidence>